<dbReference type="NCBIfam" id="NF001924">
    <property type="entry name" value="PRK00702.1"/>
    <property type="match status" value="1"/>
</dbReference>
<evidence type="ECO:0000313" key="7">
    <source>
        <dbReference type="Proteomes" id="UP000886885"/>
    </source>
</evidence>
<keyword evidence="4" id="KW-0413">Isomerase</keyword>
<evidence type="ECO:0000256" key="5">
    <source>
        <dbReference type="SAM" id="MobiDB-lite"/>
    </source>
</evidence>
<dbReference type="GO" id="GO:0004751">
    <property type="term" value="F:ribose-5-phosphate isomerase activity"/>
    <property type="evidence" value="ECO:0007669"/>
    <property type="project" value="UniProtKB-EC"/>
</dbReference>
<comment type="caution">
    <text evidence="6">The sequence shown here is derived from an EMBL/GenBank/DDBJ whole genome shotgun (WGS) entry which is preliminary data.</text>
</comment>
<evidence type="ECO:0000313" key="6">
    <source>
        <dbReference type="EMBL" id="KAG6775222.1"/>
    </source>
</evidence>
<dbReference type="EMBL" id="JAAWWB010000009">
    <property type="protein sequence ID" value="KAG6775222.1"/>
    <property type="molecule type" value="Genomic_DNA"/>
</dbReference>
<feature type="region of interest" description="Disordered" evidence="5">
    <location>
        <begin position="1"/>
        <end position="31"/>
    </location>
</feature>
<dbReference type="InterPro" id="IPR020672">
    <property type="entry name" value="Ribose5P_isomerase_typA_subgr"/>
</dbReference>
<comment type="pathway">
    <text evidence="2">Carbohydrate degradation.</text>
</comment>
<dbReference type="InterPro" id="IPR050262">
    <property type="entry name" value="Ribose-5P_isomerase"/>
</dbReference>
<reference evidence="6" key="1">
    <citation type="journal article" date="2020" name="bioRxiv">
        <title>Hybrid origin of Populus tomentosa Carr. identified through genome sequencing and phylogenomic analysis.</title>
        <authorList>
            <person name="An X."/>
            <person name="Gao K."/>
            <person name="Chen Z."/>
            <person name="Li J."/>
            <person name="Yang X."/>
            <person name="Yang X."/>
            <person name="Zhou J."/>
            <person name="Guo T."/>
            <person name="Zhao T."/>
            <person name="Huang S."/>
            <person name="Miao D."/>
            <person name="Khan W.U."/>
            <person name="Rao P."/>
            <person name="Ye M."/>
            <person name="Lei B."/>
            <person name="Liao W."/>
            <person name="Wang J."/>
            <person name="Ji L."/>
            <person name="Li Y."/>
            <person name="Guo B."/>
            <person name="Mustafa N.S."/>
            <person name="Li S."/>
            <person name="Yun Q."/>
            <person name="Keller S.R."/>
            <person name="Mao J."/>
            <person name="Zhang R."/>
            <person name="Strauss S.H."/>
        </authorList>
    </citation>
    <scope>NUCLEOTIDE SEQUENCE</scope>
    <source>
        <strain evidence="6">GM15</strain>
        <tissue evidence="6">Leaf</tissue>
    </source>
</reference>
<dbReference type="FunFam" id="3.40.50.1360:FF:000001">
    <property type="entry name" value="Ribose-5-phosphate isomerase A"/>
    <property type="match status" value="1"/>
</dbReference>
<evidence type="ECO:0000256" key="2">
    <source>
        <dbReference type="ARBA" id="ARBA00004921"/>
    </source>
</evidence>
<dbReference type="AlphaFoldDB" id="A0A8X8D2G0"/>
<dbReference type="HAMAP" id="MF_00170">
    <property type="entry name" value="Rib_5P_isom_A"/>
    <property type="match status" value="1"/>
</dbReference>
<organism evidence="6 7">
    <name type="scientific">Populus tomentosa</name>
    <name type="common">Chinese white poplar</name>
    <dbReference type="NCBI Taxonomy" id="118781"/>
    <lineage>
        <taxon>Eukaryota</taxon>
        <taxon>Viridiplantae</taxon>
        <taxon>Streptophyta</taxon>
        <taxon>Embryophyta</taxon>
        <taxon>Tracheophyta</taxon>
        <taxon>Spermatophyta</taxon>
        <taxon>Magnoliopsida</taxon>
        <taxon>eudicotyledons</taxon>
        <taxon>Gunneridae</taxon>
        <taxon>Pentapetalae</taxon>
        <taxon>rosids</taxon>
        <taxon>fabids</taxon>
        <taxon>Malpighiales</taxon>
        <taxon>Salicaceae</taxon>
        <taxon>Saliceae</taxon>
        <taxon>Populus</taxon>
    </lineage>
</organism>
<dbReference type="GO" id="GO:0009052">
    <property type="term" value="P:pentose-phosphate shunt, non-oxidative branch"/>
    <property type="evidence" value="ECO:0007669"/>
    <property type="project" value="InterPro"/>
</dbReference>
<dbReference type="OrthoDB" id="1555531at2759"/>
<accession>A0A8X8D2G0</accession>
<keyword evidence="7" id="KW-1185">Reference proteome</keyword>
<dbReference type="InterPro" id="IPR004788">
    <property type="entry name" value="Ribose5P_isomerase_type_A"/>
</dbReference>
<dbReference type="NCBIfam" id="TIGR00021">
    <property type="entry name" value="rpiA"/>
    <property type="match status" value="1"/>
</dbReference>
<proteinExistence type="inferred from homology"/>
<evidence type="ECO:0000256" key="1">
    <source>
        <dbReference type="ARBA" id="ARBA00001713"/>
    </source>
</evidence>
<gene>
    <name evidence="6" type="ORF">POTOM_018661</name>
</gene>
<protein>
    <recommendedName>
        <fullName evidence="3">ribose-5-phosphate isomerase</fullName>
        <ecNumber evidence="3">5.3.1.6</ecNumber>
    </recommendedName>
</protein>
<name>A0A8X8D2G0_POPTO</name>
<comment type="catalytic activity">
    <reaction evidence="1">
        <text>aldehydo-D-ribose 5-phosphate = D-ribulose 5-phosphate</text>
        <dbReference type="Rhea" id="RHEA:14657"/>
        <dbReference type="ChEBI" id="CHEBI:58121"/>
        <dbReference type="ChEBI" id="CHEBI:58273"/>
        <dbReference type="EC" id="5.3.1.6"/>
    </reaction>
</comment>
<dbReference type="EC" id="5.3.1.6" evidence="3"/>
<dbReference type="Pfam" id="PF06026">
    <property type="entry name" value="Rib_5-P_isom_A"/>
    <property type="match status" value="1"/>
</dbReference>
<dbReference type="Proteomes" id="UP000886885">
    <property type="component" value="Chromosome 5A"/>
</dbReference>
<evidence type="ECO:0000256" key="3">
    <source>
        <dbReference type="ARBA" id="ARBA00011959"/>
    </source>
</evidence>
<dbReference type="PANTHER" id="PTHR43748">
    <property type="entry name" value="RIBOSE-5-PHOSPHATE ISOMERASE 3, CHLOROPLASTIC-RELATED"/>
    <property type="match status" value="1"/>
</dbReference>
<sequence>MASLSLLPSPSSSSSSLSSLHYTTPSSSRLTLRTPSLNLRTRTKISSIKAQSAPVLTQDDLKKLAADKAVEYVKSGMVLGLGTGSTAAFVVAKLGELLKTGELKDIIGVPTSKRTEEQARSLNIPLSVLDDHPHIDLAIDGADEVDPLLNLVKGRGGALLREKMVEAASDEFVVVADDTKLVDGLGGSKLAMPVEVVQFCWKYNLVRLQEMFKDEGVEAKLRTGEDGKPYVTDNFNYIVDLYFENPIKDGYAAGKEISGLEGVVEHGLFLDMATAVIIAGKTGVEVKSKIFRYRKKMEDVSHMTQRKTGQDEVNIDVLLESPAWNVIHIECNMFFPGDRYQSDYITDHCSTYASVTGICCYCKIAMLL</sequence>
<dbReference type="PANTHER" id="PTHR43748:SF3">
    <property type="entry name" value="RIBOSE-5-PHOSPHATE ISOMERASE 3, CHLOROPLASTIC-RELATED"/>
    <property type="match status" value="1"/>
</dbReference>
<evidence type="ECO:0000256" key="4">
    <source>
        <dbReference type="ARBA" id="ARBA00023235"/>
    </source>
</evidence>
<dbReference type="CDD" id="cd01398">
    <property type="entry name" value="RPI_A"/>
    <property type="match status" value="1"/>
</dbReference>